<dbReference type="AlphaFoldDB" id="A0A0J8B8E0"/>
<dbReference type="Gramene" id="KMS96062">
    <property type="protein sequence ID" value="KMS96062"/>
    <property type="gene ID" value="BVRB_002620"/>
</dbReference>
<reference evidence="1 2" key="1">
    <citation type="journal article" date="2014" name="Nature">
        <title>The genome of the recently domesticated crop plant sugar beet (Beta vulgaris).</title>
        <authorList>
            <person name="Dohm J.C."/>
            <person name="Minoche A.E."/>
            <person name="Holtgrawe D."/>
            <person name="Capella-Gutierrez S."/>
            <person name="Zakrzewski F."/>
            <person name="Tafer H."/>
            <person name="Rupp O."/>
            <person name="Sorensen T.R."/>
            <person name="Stracke R."/>
            <person name="Reinhardt R."/>
            <person name="Goesmann A."/>
            <person name="Kraft T."/>
            <person name="Schulz B."/>
            <person name="Stadler P.F."/>
            <person name="Schmidt T."/>
            <person name="Gabaldon T."/>
            <person name="Lehrach H."/>
            <person name="Weisshaar B."/>
            <person name="Himmelbauer H."/>
        </authorList>
    </citation>
    <scope>NUCLEOTIDE SEQUENCE [LARGE SCALE GENOMIC DNA]</scope>
    <source>
        <tissue evidence="1">Taproot</tissue>
    </source>
</reference>
<evidence type="ECO:0000313" key="2">
    <source>
        <dbReference type="Proteomes" id="UP000035740"/>
    </source>
</evidence>
<protein>
    <submittedName>
        <fullName evidence="1">Uncharacterized protein</fullName>
    </submittedName>
</protein>
<accession>A0A0J8B8E0</accession>
<gene>
    <name evidence="1" type="ORF">BVRB_002620</name>
</gene>
<organism evidence="1 2">
    <name type="scientific">Beta vulgaris subsp. vulgaris</name>
    <name type="common">Beet</name>
    <dbReference type="NCBI Taxonomy" id="3555"/>
    <lineage>
        <taxon>Eukaryota</taxon>
        <taxon>Viridiplantae</taxon>
        <taxon>Streptophyta</taxon>
        <taxon>Embryophyta</taxon>
        <taxon>Tracheophyta</taxon>
        <taxon>Spermatophyta</taxon>
        <taxon>Magnoliopsida</taxon>
        <taxon>eudicotyledons</taxon>
        <taxon>Gunneridae</taxon>
        <taxon>Pentapetalae</taxon>
        <taxon>Caryophyllales</taxon>
        <taxon>Chenopodiaceae</taxon>
        <taxon>Betoideae</taxon>
        <taxon>Beta</taxon>
    </lineage>
</organism>
<dbReference type="Proteomes" id="UP000035740">
    <property type="component" value="Unassembled WGS sequence"/>
</dbReference>
<evidence type="ECO:0000313" key="1">
    <source>
        <dbReference type="EMBL" id="KMS96062.1"/>
    </source>
</evidence>
<keyword evidence="2" id="KW-1185">Reference proteome</keyword>
<name>A0A0J8B8E0_BETVV</name>
<dbReference type="EMBL" id="KQ090413">
    <property type="protein sequence ID" value="KMS96062.1"/>
    <property type="molecule type" value="Genomic_DNA"/>
</dbReference>
<sequence>MPPLKELTDKHLTIVKSPSTRRNLAAAEVAGNSAVVLAEDTAAMVNVEMAVEVTVEEEA</sequence>
<proteinExistence type="predicted"/>